<evidence type="ECO:0000256" key="1">
    <source>
        <dbReference type="ARBA" id="ARBA00001974"/>
    </source>
</evidence>
<dbReference type="EMBL" id="KZ308196">
    <property type="protein sequence ID" value="KAG8224442.1"/>
    <property type="molecule type" value="Genomic_DNA"/>
</dbReference>
<dbReference type="InterPro" id="IPR039261">
    <property type="entry name" value="FNR_nucleotide-bd"/>
</dbReference>
<dbReference type="CDD" id="cd06183">
    <property type="entry name" value="cyt_b5_reduct_like"/>
    <property type="match status" value="1"/>
</dbReference>
<feature type="binding site" evidence="6">
    <location>
        <position position="137"/>
    </location>
    <ligand>
        <name>FAD</name>
        <dbReference type="ChEBI" id="CHEBI:57692"/>
    </ligand>
</feature>
<protein>
    <recommendedName>
        <fullName evidence="7">FAD-binding FR-type domain-containing protein</fullName>
    </recommendedName>
</protein>
<evidence type="ECO:0000256" key="6">
    <source>
        <dbReference type="PIRSR" id="PIRSR601834-1"/>
    </source>
</evidence>
<evidence type="ECO:0000313" key="8">
    <source>
        <dbReference type="EMBL" id="KAG8224442.1"/>
    </source>
</evidence>
<keyword evidence="9" id="KW-1185">Reference proteome</keyword>
<comment type="cofactor">
    <cofactor evidence="1 6">
        <name>FAD</name>
        <dbReference type="ChEBI" id="CHEBI:57692"/>
    </cofactor>
</comment>
<keyword evidence="4 6" id="KW-0274">FAD</keyword>
<reference evidence="8" key="2">
    <citation type="submission" date="2017-10" db="EMBL/GenBank/DDBJ databases">
        <title>Ladona fulva Genome sequencing and assembly.</title>
        <authorList>
            <person name="Murali S."/>
            <person name="Richards S."/>
            <person name="Bandaranaike D."/>
            <person name="Bellair M."/>
            <person name="Blankenburg K."/>
            <person name="Chao H."/>
            <person name="Dinh H."/>
            <person name="Doddapaneni H."/>
            <person name="Dugan-Rocha S."/>
            <person name="Elkadiri S."/>
            <person name="Gnanaolivu R."/>
            <person name="Hernandez B."/>
            <person name="Skinner E."/>
            <person name="Javaid M."/>
            <person name="Lee S."/>
            <person name="Li M."/>
            <person name="Ming W."/>
            <person name="Munidasa M."/>
            <person name="Muniz J."/>
            <person name="Nguyen L."/>
            <person name="Hughes D."/>
            <person name="Osuji N."/>
            <person name="Pu L.-L."/>
            <person name="Puazo M."/>
            <person name="Qu C."/>
            <person name="Quiroz J."/>
            <person name="Raj R."/>
            <person name="Weissenberger G."/>
            <person name="Xin Y."/>
            <person name="Zou X."/>
            <person name="Han Y."/>
            <person name="Worley K."/>
            <person name="Muzny D."/>
            <person name="Gibbs R."/>
        </authorList>
    </citation>
    <scope>NUCLEOTIDE SEQUENCE</scope>
    <source>
        <strain evidence="8">Sampled in the wild</strain>
    </source>
</reference>
<dbReference type="OrthoDB" id="432685at2759"/>
<dbReference type="Proteomes" id="UP000792457">
    <property type="component" value="Unassembled WGS sequence"/>
</dbReference>
<reference evidence="8" key="1">
    <citation type="submission" date="2013-04" db="EMBL/GenBank/DDBJ databases">
        <authorList>
            <person name="Qu J."/>
            <person name="Murali S.C."/>
            <person name="Bandaranaike D."/>
            <person name="Bellair M."/>
            <person name="Blankenburg K."/>
            <person name="Chao H."/>
            <person name="Dinh H."/>
            <person name="Doddapaneni H."/>
            <person name="Downs B."/>
            <person name="Dugan-Rocha S."/>
            <person name="Elkadiri S."/>
            <person name="Gnanaolivu R.D."/>
            <person name="Hernandez B."/>
            <person name="Javaid M."/>
            <person name="Jayaseelan J.C."/>
            <person name="Lee S."/>
            <person name="Li M."/>
            <person name="Ming W."/>
            <person name="Munidasa M."/>
            <person name="Muniz J."/>
            <person name="Nguyen L."/>
            <person name="Ongeri F."/>
            <person name="Osuji N."/>
            <person name="Pu L.-L."/>
            <person name="Puazo M."/>
            <person name="Qu C."/>
            <person name="Quiroz J."/>
            <person name="Raj R."/>
            <person name="Weissenberger G."/>
            <person name="Xin Y."/>
            <person name="Zou X."/>
            <person name="Han Y."/>
            <person name="Richards S."/>
            <person name="Worley K."/>
            <person name="Muzny D."/>
            <person name="Gibbs R."/>
        </authorList>
    </citation>
    <scope>NUCLEOTIDE SEQUENCE</scope>
    <source>
        <strain evidence="8">Sampled in the wild</strain>
    </source>
</reference>
<feature type="binding site" evidence="6">
    <location>
        <position position="159"/>
    </location>
    <ligand>
        <name>FAD</name>
        <dbReference type="ChEBI" id="CHEBI:57692"/>
    </ligand>
</feature>
<feature type="binding site" evidence="6">
    <location>
        <position position="160"/>
    </location>
    <ligand>
        <name>FAD</name>
        <dbReference type="ChEBI" id="CHEBI:57692"/>
    </ligand>
</feature>
<proteinExistence type="inferred from homology"/>
<dbReference type="Gene3D" id="3.40.50.80">
    <property type="entry name" value="Nucleotide-binding domain of ferredoxin-NADP reductase (FNR) module"/>
    <property type="match status" value="1"/>
</dbReference>
<keyword evidence="3 6" id="KW-0285">Flavoprotein</keyword>
<feature type="binding site" evidence="6">
    <location>
        <position position="152"/>
    </location>
    <ligand>
        <name>FAD</name>
        <dbReference type="ChEBI" id="CHEBI:57692"/>
    </ligand>
</feature>
<dbReference type="Gene3D" id="2.40.30.10">
    <property type="entry name" value="Translation factors"/>
    <property type="match status" value="1"/>
</dbReference>
<comment type="caution">
    <text evidence="8">The sequence shown here is derived from an EMBL/GenBank/DDBJ whole genome shotgun (WGS) entry which is preliminary data.</text>
</comment>
<comment type="similarity">
    <text evidence="2">Belongs to the flavoprotein pyridine nucleotide cytochrome reductase family.</text>
</comment>
<dbReference type="Pfam" id="PF00970">
    <property type="entry name" value="FAD_binding_6"/>
    <property type="match status" value="1"/>
</dbReference>
<dbReference type="InterPro" id="IPR001433">
    <property type="entry name" value="OxRdtase_FAD/NAD-bd"/>
</dbReference>
<accession>A0A8K0JYS8</accession>
<name>A0A8K0JYS8_LADFU</name>
<feature type="binding site" evidence="6">
    <location>
        <position position="136"/>
    </location>
    <ligand>
        <name>FAD</name>
        <dbReference type="ChEBI" id="CHEBI:57692"/>
    </ligand>
</feature>
<dbReference type="InterPro" id="IPR017927">
    <property type="entry name" value="FAD-bd_FR_type"/>
</dbReference>
<dbReference type="PRINTS" id="PR00406">
    <property type="entry name" value="CYTB5RDTASE"/>
</dbReference>
<evidence type="ECO:0000256" key="4">
    <source>
        <dbReference type="ARBA" id="ARBA00022827"/>
    </source>
</evidence>
<evidence type="ECO:0000256" key="2">
    <source>
        <dbReference type="ARBA" id="ARBA00006105"/>
    </source>
</evidence>
<evidence type="ECO:0000256" key="3">
    <source>
        <dbReference type="ARBA" id="ARBA00022630"/>
    </source>
</evidence>
<gene>
    <name evidence="8" type="ORF">J437_LFUL001395</name>
</gene>
<dbReference type="Pfam" id="PF09791">
    <property type="entry name" value="Oxidored-like"/>
    <property type="match status" value="1"/>
</dbReference>
<dbReference type="InterPro" id="IPR017938">
    <property type="entry name" value="Riboflavin_synthase-like_b-brl"/>
</dbReference>
<dbReference type="InterPro" id="IPR001834">
    <property type="entry name" value="CBR-like"/>
</dbReference>
<dbReference type="PANTHER" id="PTHR19370:SF184">
    <property type="entry name" value="NADH-CYTOCHROME B5 REDUCTASE-LIKE"/>
    <property type="match status" value="1"/>
</dbReference>
<dbReference type="InterPro" id="IPR008333">
    <property type="entry name" value="Cbr1-like_FAD-bd_dom"/>
</dbReference>
<evidence type="ECO:0000256" key="5">
    <source>
        <dbReference type="ARBA" id="ARBA00023002"/>
    </source>
</evidence>
<dbReference type="InterPro" id="IPR019180">
    <property type="entry name" value="Oxidoreductase-like_N"/>
</dbReference>
<evidence type="ECO:0000259" key="7">
    <source>
        <dbReference type="PROSITE" id="PS51384"/>
    </source>
</evidence>
<feature type="binding site" evidence="6">
    <location>
        <position position="135"/>
    </location>
    <ligand>
        <name>FAD</name>
        <dbReference type="ChEBI" id="CHEBI:57692"/>
    </ligand>
</feature>
<organism evidence="8 9">
    <name type="scientific">Ladona fulva</name>
    <name type="common">Scarce chaser dragonfly</name>
    <name type="synonym">Libellula fulva</name>
    <dbReference type="NCBI Taxonomy" id="123851"/>
    <lineage>
        <taxon>Eukaryota</taxon>
        <taxon>Metazoa</taxon>
        <taxon>Ecdysozoa</taxon>
        <taxon>Arthropoda</taxon>
        <taxon>Hexapoda</taxon>
        <taxon>Insecta</taxon>
        <taxon>Pterygota</taxon>
        <taxon>Palaeoptera</taxon>
        <taxon>Odonata</taxon>
        <taxon>Epiprocta</taxon>
        <taxon>Anisoptera</taxon>
        <taxon>Libelluloidea</taxon>
        <taxon>Libellulidae</taxon>
        <taxon>Ladona</taxon>
    </lineage>
</organism>
<dbReference type="Pfam" id="PF00175">
    <property type="entry name" value="NAD_binding_1"/>
    <property type="match status" value="1"/>
</dbReference>
<dbReference type="SUPFAM" id="SSF52343">
    <property type="entry name" value="Ferredoxin reductase-like, C-terminal NADP-linked domain"/>
    <property type="match status" value="1"/>
</dbReference>
<dbReference type="SUPFAM" id="SSF63380">
    <property type="entry name" value="Riboflavin synthase domain-like"/>
    <property type="match status" value="1"/>
</dbReference>
<feature type="domain" description="FAD-binding FR-type" evidence="7">
    <location>
        <begin position="65"/>
        <end position="184"/>
    </location>
</feature>
<keyword evidence="5" id="KW-0560">Oxidoreductase</keyword>
<evidence type="ECO:0000313" key="9">
    <source>
        <dbReference type="Proteomes" id="UP000792457"/>
    </source>
</evidence>
<dbReference type="AlphaFoldDB" id="A0A8K0JYS8"/>
<dbReference type="PROSITE" id="PS51384">
    <property type="entry name" value="FAD_FR"/>
    <property type="match status" value="1"/>
</dbReference>
<sequence length="328" mass="37454">MEEKKDCCILPNKPKEPLPEDCCGSGCSYCVYDVYQIELKKWEFECKRLLSGGKPSAEKQLLSQLDFKTFLLIGIYPSARSINIYRFAIPDSSRINIKPGQHLMMKGFNSEDKDARVCLTEKDDSPKFELNYITRPYTVLNTEEDHFDVMIKLYNNGQMSKYIRKLKVGEEVLWRGPFGDFCHNPSYFGNVTRTLLAFCAGTGIAPLYGISKSIVSDEDDETRIRILWANHSWDDMPLKGEMKELTSYWNLSCKLFFSGGLSSVPVGAKTFYELNDGRVNFDAVKMELDSLVDTEIQVLLCGTKSFEGDMMDYLNTLGVRNSSYHKFT</sequence>
<dbReference type="PANTHER" id="PTHR19370">
    <property type="entry name" value="NADH-CYTOCHROME B5 REDUCTASE"/>
    <property type="match status" value="1"/>
</dbReference>
<dbReference type="GO" id="GO:0016491">
    <property type="term" value="F:oxidoreductase activity"/>
    <property type="evidence" value="ECO:0007669"/>
    <property type="project" value="UniProtKB-KW"/>
</dbReference>